<gene>
    <name evidence="2" type="ORF">US94_C0007G0011</name>
</gene>
<keyword evidence="1" id="KW-0472">Membrane</keyword>
<dbReference type="Proteomes" id="UP000034498">
    <property type="component" value="Unassembled WGS sequence"/>
</dbReference>
<name>A0A0G0MKT7_9BACT</name>
<evidence type="ECO:0000313" key="3">
    <source>
        <dbReference type="Proteomes" id="UP000034498"/>
    </source>
</evidence>
<evidence type="ECO:0000313" key="2">
    <source>
        <dbReference type="EMBL" id="KKQ74334.1"/>
    </source>
</evidence>
<reference evidence="2 3" key="1">
    <citation type="journal article" date="2015" name="Nature">
        <title>rRNA introns, odd ribosomes, and small enigmatic genomes across a large radiation of phyla.</title>
        <authorList>
            <person name="Brown C.T."/>
            <person name="Hug L.A."/>
            <person name="Thomas B.C."/>
            <person name="Sharon I."/>
            <person name="Castelle C.J."/>
            <person name="Singh A."/>
            <person name="Wilkins M.J."/>
            <person name="Williams K.H."/>
            <person name="Banfield J.F."/>
        </authorList>
    </citation>
    <scope>NUCLEOTIDE SEQUENCE [LARGE SCALE GENOMIC DNA]</scope>
</reference>
<accession>A0A0G0MKT7</accession>
<comment type="caution">
    <text evidence="2">The sequence shown here is derived from an EMBL/GenBank/DDBJ whole genome shotgun (WGS) entry which is preliminary data.</text>
</comment>
<evidence type="ECO:0000256" key="1">
    <source>
        <dbReference type="SAM" id="Phobius"/>
    </source>
</evidence>
<keyword evidence="1" id="KW-0812">Transmembrane</keyword>
<dbReference type="AlphaFoldDB" id="A0A0G0MKT7"/>
<sequence>MKKYLKKSSLFALFVFIATIILILLILNFSNNWQKISDKISGNNLSNQTLSLDKTIIPVRLNNLGSMMLKEGVIDQEKIDQLYTKSESKEGMNRLLRKSNSNVVITKDNANYLLNFFWALGLSNKNEILEKGPMVQNGKTANFASTGGWTLSKGQPMDHYSKHNFIALTAIQQKMVEEIAKNIYRPCCGNPTYFPDCNHGMAMLGFLELAASQNLDEKQIYKDALILNTFWFPNDYLTINQYLKENNQNWAKTDPKIILGKNFSSQQGMAYIKSQVKDLPFATGGGSCGV</sequence>
<proteinExistence type="predicted"/>
<organism evidence="2 3">
    <name type="scientific">Berkelbacteria bacterium GW2011_GWB1_38_5</name>
    <dbReference type="NCBI Taxonomy" id="1618336"/>
    <lineage>
        <taxon>Bacteria</taxon>
        <taxon>Candidatus Berkelbacteria</taxon>
    </lineage>
</organism>
<dbReference type="STRING" id="1618336.US94_C0007G0011"/>
<dbReference type="EMBL" id="LBUX01000007">
    <property type="protein sequence ID" value="KKQ74334.1"/>
    <property type="molecule type" value="Genomic_DNA"/>
</dbReference>
<protein>
    <submittedName>
        <fullName evidence="2">Uncharacterized protein</fullName>
    </submittedName>
</protein>
<feature type="transmembrane region" description="Helical" evidence="1">
    <location>
        <begin position="9"/>
        <end position="29"/>
    </location>
</feature>
<keyword evidence="1" id="KW-1133">Transmembrane helix</keyword>